<dbReference type="InterPro" id="IPR036390">
    <property type="entry name" value="WH_DNA-bd_sf"/>
</dbReference>
<dbReference type="GO" id="GO:0008982">
    <property type="term" value="F:protein-N(PI)-phosphohistidine-sugar phosphotransferase activity"/>
    <property type="evidence" value="ECO:0007669"/>
    <property type="project" value="InterPro"/>
</dbReference>
<protein>
    <submittedName>
        <fullName evidence="9">Transcriptional antiterminator</fullName>
    </submittedName>
</protein>
<reference evidence="9 10" key="1">
    <citation type="journal article" date="2015" name="Genome Announc.">
        <title>Expanding the biotechnology potential of lactobacilli through comparative genomics of 213 strains and associated genera.</title>
        <authorList>
            <person name="Sun Z."/>
            <person name="Harris H.M."/>
            <person name="McCann A."/>
            <person name="Guo C."/>
            <person name="Argimon S."/>
            <person name="Zhang W."/>
            <person name="Yang X."/>
            <person name="Jeffery I.B."/>
            <person name="Cooney J.C."/>
            <person name="Kagawa T.F."/>
            <person name="Liu W."/>
            <person name="Song Y."/>
            <person name="Salvetti E."/>
            <person name="Wrobel A."/>
            <person name="Rasinkangas P."/>
            <person name="Parkhill J."/>
            <person name="Rea M.C."/>
            <person name="O'Sullivan O."/>
            <person name="Ritari J."/>
            <person name="Douillard F.P."/>
            <person name="Paul Ross R."/>
            <person name="Yang R."/>
            <person name="Briner A.E."/>
            <person name="Felis G.E."/>
            <person name="de Vos W.M."/>
            <person name="Barrangou R."/>
            <person name="Klaenhammer T.R."/>
            <person name="Caufield P.W."/>
            <person name="Cui Y."/>
            <person name="Zhang H."/>
            <person name="O'Toole P.W."/>
        </authorList>
    </citation>
    <scope>NUCLEOTIDE SEQUENCE [LARGE SCALE GENOMIC DNA]</scope>
    <source>
        <strain evidence="9 10">DSM 19682</strain>
    </source>
</reference>
<evidence type="ECO:0000313" key="9">
    <source>
        <dbReference type="EMBL" id="KRK78873.1"/>
    </source>
</evidence>
<dbReference type="PROSITE" id="PS51372">
    <property type="entry name" value="PRD_2"/>
    <property type="match status" value="1"/>
</dbReference>
<keyword evidence="2" id="KW-0677">Repeat</keyword>
<sequence length="698" mass="79805">MGLSAFCESKRGTLMLDQKQLQIIDKLIQNPILTKDELIKNLSLTDRQIEYSIDKLNQYLSDQGKKKIDSEGVYITIPSDTYKFLLSIRVSDNLTSLKGYILSTEERKLFLILLLSTNNDYLSLVHLQELLQVSQSTVSKDLKQLEVELLDEQLKISYDRKNGYKIIGNENAVRGYLIKSVANELVENRADLLDNFIKLNSDYKIKDMFDLVSSESNKYDIDFVENRLREFCYILVIILNRLLMKPNYIPAKAKYYEINKTNEYTFSKEILEKLGITNVNTVKYMTTIVLCLSIGGYDNLIEDKHIYDITSSIVTKFSDISGISFVDNDKVVHQLFTHFRSMYFRLQFKFPITNPLTKQVVHEYGEIFSLVAQAVIPFKDELGKVPDEEIAFLTIHLIGFIYNSNSQKKHFLSAAIVCPNGIGSSALAYLQLTSLFPNIKFLVPFPYADLDKHMDEIDMIFSTFYRSELFAKGKPCFVINPIMTTNDKYSVMQKVNSEFSTTDFVVPTLDSVMRIISHSVDNADVLGRIRKELADNVFKPKAVFNKRKISLLDVLKPEFVKLKIESTNFADAVLTAAQPLLDERIINNGYVSEIVEQIKKGDSTFIIAPDIALPHTNPHYGAEKIGVGLATLRKPLILKSNKRIKYIFILSAINSTDHLSALQDLMFLLNMESFLHLLDNPETTVDDVMNFIYQQLND</sequence>
<dbReference type="eggNOG" id="COG1762">
    <property type="taxonomic scope" value="Bacteria"/>
</dbReference>
<dbReference type="PANTHER" id="PTHR30185:SF9">
    <property type="entry name" value="MANNITOL-SPECIFIC PHOSPHOTRANSFERASE ENZYME IIA COMPONENT"/>
    <property type="match status" value="1"/>
</dbReference>
<dbReference type="GO" id="GO:0009401">
    <property type="term" value="P:phosphoenolpyruvate-dependent sugar phosphotransferase system"/>
    <property type="evidence" value="ECO:0007669"/>
    <property type="project" value="InterPro"/>
</dbReference>
<gene>
    <name evidence="9" type="ORF">FD03_GL001231</name>
</gene>
<evidence type="ECO:0000259" key="8">
    <source>
        <dbReference type="PROSITE" id="PS51372"/>
    </source>
</evidence>
<keyword evidence="1" id="KW-0808">Transferase</keyword>
<dbReference type="InterPro" id="IPR002178">
    <property type="entry name" value="PTS_EIIA_type-2_dom"/>
</dbReference>
<dbReference type="SUPFAM" id="SSF63520">
    <property type="entry name" value="PTS-regulatory domain, PRD"/>
    <property type="match status" value="1"/>
</dbReference>
<dbReference type="CDD" id="cd05568">
    <property type="entry name" value="PTS_IIB_bgl_like"/>
    <property type="match status" value="1"/>
</dbReference>
<accession>A0A0R1KDB3</accession>
<dbReference type="SUPFAM" id="SSF46785">
    <property type="entry name" value="Winged helix' DNA-binding domain"/>
    <property type="match status" value="1"/>
</dbReference>
<comment type="caution">
    <text evidence="9">The sequence shown here is derived from an EMBL/GenBank/DDBJ whole genome shotgun (WGS) entry which is preliminary data.</text>
</comment>
<dbReference type="Gene3D" id="1.10.1790.10">
    <property type="entry name" value="PRD domain"/>
    <property type="match status" value="1"/>
</dbReference>
<dbReference type="SUPFAM" id="SSF55804">
    <property type="entry name" value="Phoshotransferase/anion transport protein"/>
    <property type="match status" value="1"/>
</dbReference>
<keyword evidence="5" id="KW-0804">Transcription</keyword>
<dbReference type="InterPro" id="IPR007737">
    <property type="entry name" value="Mga_HTH"/>
</dbReference>
<dbReference type="PROSITE" id="PS51094">
    <property type="entry name" value="PTS_EIIA_TYPE_2"/>
    <property type="match status" value="1"/>
</dbReference>
<dbReference type="eggNOG" id="COG3711">
    <property type="taxonomic scope" value="Bacteria"/>
</dbReference>
<organism evidence="9 10">
    <name type="scientific">Companilactobacillus nodensis DSM 19682 = JCM 14932 = NBRC 107160</name>
    <dbReference type="NCBI Taxonomy" id="1423775"/>
    <lineage>
        <taxon>Bacteria</taxon>
        <taxon>Bacillati</taxon>
        <taxon>Bacillota</taxon>
        <taxon>Bacilli</taxon>
        <taxon>Lactobacillales</taxon>
        <taxon>Lactobacillaceae</taxon>
        <taxon>Companilactobacillus</taxon>
    </lineage>
</organism>
<dbReference type="InterPro" id="IPR016152">
    <property type="entry name" value="PTrfase/Anion_transptr"/>
</dbReference>
<evidence type="ECO:0000256" key="1">
    <source>
        <dbReference type="ARBA" id="ARBA00022679"/>
    </source>
</evidence>
<dbReference type="PANTHER" id="PTHR30185">
    <property type="entry name" value="CRYPTIC BETA-GLUCOSIDE BGL OPERON ANTITERMINATOR"/>
    <property type="match status" value="1"/>
</dbReference>
<dbReference type="InterPro" id="IPR050661">
    <property type="entry name" value="BglG_antiterminators"/>
</dbReference>
<dbReference type="InterPro" id="IPR036388">
    <property type="entry name" value="WH-like_DNA-bd_sf"/>
</dbReference>
<dbReference type="InterPro" id="IPR011608">
    <property type="entry name" value="PRD"/>
</dbReference>
<evidence type="ECO:0000256" key="3">
    <source>
        <dbReference type="ARBA" id="ARBA00023015"/>
    </source>
</evidence>
<dbReference type="STRING" id="1423775.FD03_GL001231"/>
<dbReference type="SUPFAM" id="SSF52794">
    <property type="entry name" value="PTS system IIB component-like"/>
    <property type="match status" value="1"/>
</dbReference>
<feature type="domain" description="PRD" evidence="8">
    <location>
        <begin position="301"/>
        <end position="407"/>
    </location>
</feature>
<dbReference type="InterPro" id="IPR013011">
    <property type="entry name" value="PTS_EIIB_2"/>
</dbReference>
<dbReference type="EMBL" id="AZDZ01000019">
    <property type="protein sequence ID" value="KRK78873.1"/>
    <property type="molecule type" value="Genomic_DNA"/>
</dbReference>
<keyword evidence="10" id="KW-1185">Reference proteome</keyword>
<evidence type="ECO:0000256" key="5">
    <source>
        <dbReference type="ARBA" id="ARBA00023163"/>
    </source>
</evidence>
<dbReference type="Gene3D" id="3.40.930.10">
    <property type="entry name" value="Mannitol-specific EII, Chain A"/>
    <property type="match status" value="1"/>
</dbReference>
<evidence type="ECO:0000256" key="4">
    <source>
        <dbReference type="ARBA" id="ARBA00023159"/>
    </source>
</evidence>
<dbReference type="Pfam" id="PF00874">
    <property type="entry name" value="PRD"/>
    <property type="match status" value="1"/>
</dbReference>
<feature type="domain" description="PTS EIIB type-2" evidence="7">
    <location>
        <begin position="412"/>
        <end position="503"/>
    </location>
</feature>
<dbReference type="Pfam" id="PF00359">
    <property type="entry name" value="PTS_EIIA_2"/>
    <property type="match status" value="1"/>
</dbReference>
<evidence type="ECO:0000313" key="10">
    <source>
        <dbReference type="Proteomes" id="UP000051248"/>
    </source>
</evidence>
<keyword evidence="3" id="KW-0805">Transcription regulation</keyword>
<evidence type="ECO:0000259" key="6">
    <source>
        <dbReference type="PROSITE" id="PS51094"/>
    </source>
</evidence>
<dbReference type="InterPro" id="IPR036634">
    <property type="entry name" value="PRD_sf"/>
</dbReference>
<proteinExistence type="predicted"/>
<dbReference type="PROSITE" id="PS51099">
    <property type="entry name" value="PTS_EIIB_TYPE_2"/>
    <property type="match status" value="1"/>
</dbReference>
<dbReference type="GO" id="GO:0006355">
    <property type="term" value="P:regulation of DNA-templated transcription"/>
    <property type="evidence" value="ECO:0007669"/>
    <property type="project" value="InterPro"/>
</dbReference>
<evidence type="ECO:0000256" key="2">
    <source>
        <dbReference type="ARBA" id="ARBA00022737"/>
    </source>
</evidence>
<feature type="domain" description="PTS EIIA type-2" evidence="6">
    <location>
        <begin position="553"/>
        <end position="695"/>
    </location>
</feature>
<name>A0A0R1KDB3_9LACO</name>
<dbReference type="Pfam" id="PF05043">
    <property type="entry name" value="Mga"/>
    <property type="match status" value="1"/>
</dbReference>
<dbReference type="Proteomes" id="UP000051248">
    <property type="component" value="Unassembled WGS sequence"/>
</dbReference>
<evidence type="ECO:0000259" key="7">
    <source>
        <dbReference type="PROSITE" id="PS51099"/>
    </source>
</evidence>
<dbReference type="Gene3D" id="1.10.10.10">
    <property type="entry name" value="Winged helix-like DNA-binding domain superfamily/Winged helix DNA-binding domain"/>
    <property type="match status" value="1"/>
</dbReference>
<dbReference type="AlphaFoldDB" id="A0A0R1KDB3"/>
<dbReference type="InterPro" id="IPR036095">
    <property type="entry name" value="PTS_EIIB-like_sf"/>
</dbReference>
<keyword evidence="4" id="KW-0010">Activator</keyword>
<dbReference type="PATRIC" id="fig|1423775.4.peg.1262"/>